<reference evidence="1" key="1">
    <citation type="submission" date="2021-09" db="EMBL/GenBank/DDBJ databases">
        <authorList>
            <consortium name="AG Swart"/>
            <person name="Singh M."/>
            <person name="Singh A."/>
            <person name="Seah K."/>
            <person name="Emmerich C."/>
        </authorList>
    </citation>
    <scope>NUCLEOTIDE SEQUENCE</scope>
    <source>
        <strain evidence="1">ATCC30299</strain>
    </source>
</reference>
<dbReference type="EMBL" id="CAJZBQ010000054">
    <property type="protein sequence ID" value="CAG9332108.1"/>
    <property type="molecule type" value="Genomic_DNA"/>
</dbReference>
<keyword evidence="2" id="KW-1185">Reference proteome</keyword>
<dbReference type="SUPFAM" id="SSF54236">
    <property type="entry name" value="Ubiquitin-like"/>
    <property type="match status" value="1"/>
</dbReference>
<evidence type="ECO:0000313" key="1">
    <source>
        <dbReference type="EMBL" id="CAG9332108.1"/>
    </source>
</evidence>
<name>A0AAU9KFV9_9CILI</name>
<proteinExistence type="predicted"/>
<dbReference type="AlphaFoldDB" id="A0AAU9KFV9"/>
<sequence length="176" mass="19639">MGQKASTDSEIQKKYILPSPGTMGAGSKAFGYVIIYTDNKIHQLQVTPSLSVKSAKAFIDPKNKKNLKLVLENTELDNSQKIKDLNIGPNTVIKAIYHKKKSIKYDSTCVNSENPSPFLSVVSSNTNFSRLYEIDMRKYEVGDAGVLVNKIKGTNLEKGINKMKKKLSLKHRVQFS</sequence>
<evidence type="ECO:0000313" key="2">
    <source>
        <dbReference type="Proteomes" id="UP001162131"/>
    </source>
</evidence>
<dbReference type="InterPro" id="IPR029071">
    <property type="entry name" value="Ubiquitin-like_domsf"/>
</dbReference>
<protein>
    <submittedName>
        <fullName evidence="1">Uncharacterized protein</fullName>
    </submittedName>
</protein>
<dbReference type="Proteomes" id="UP001162131">
    <property type="component" value="Unassembled WGS sequence"/>
</dbReference>
<comment type="caution">
    <text evidence="1">The sequence shown here is derived from an EMBL/GenBank/DDBJ whole genome shotgun (WGS) entry which is preliminary data.</text>
</comment>
<accession>A0AAU9KFV9</accession>
<organism evidence="1 2">
    <name type="scientific">Blepharisma stoltei</name>
    <dbReference type="NCBI Taxonomy" id="1481888"/>
    <lineage>
        <taxon>Eukaryota</taxon>
        <taxon>Sar</taxon>
        <taxon>Alveolata</taxon>
        <taxon>Ciliophora</taxon>
        <taxon>Postciliodesmatophora</taxon>
        <taxon>Heterotrichea</taxon>
        <taxon>Heterotrichida</taxon>
        <taxon>Blepharismidae</taxon>
        <taxon>Blepharisma</taxon>
    </lineage>
</organism>
<gene>
    <name evidence="1" type="ORF">BSTOLATCC_MIC55563</name>
</gene>